<comment type="caution">
    <text evidence="1">The sequence shown here is derived from an EMBL/GenBank/DDBJ whole genome shotgun (WGS) entry which is preliminary data.</text>
</comment>
<dbReference type="AlphaFoldDB" id="A0A098S6Z3"/>
<sequence>MIFSVCLTFSALGQKPDTSYGEYDVRPYPATNVPVSPEAASFIALFEESNVGNLRVYAHYDEGLPYNYPFKGEKIPEPYYEMFAGTHRDLLEDDKASAYSIYSIKGNRAEHYLIRTPSGKGPNTIVLFDLKGEVMEPVQVLAYAYCKGDFCYQQDSFITDLDGDTDLDILTKFRRIEADDEETLVKNDIVYLQEDDGSFEMVLDNELRIDKDAYNMKAIEFEE</sequence>
<dbReference type="Proteomes" id="UP000029736">
    <property type="component" value="Unassembled WGS sequence"/>
</dbReference>
<protein>
    <submittedName>
        <fullName evidence="1">Uncharacterized protein</fullName>
    </submittedName>
</protein>
<keyword evidence="2" id="KW-1185">Reference proteome</keyword>
<reference evidence="1 2" key="1">
    <citation type="journal article" date="2014" name="Int. J. Syst. Evol. Microbiol.">
        <title>Phaeodactylibacter xiamenensis gen. nov., sp. nov., a member of the family Saprospiraceae isolated from the marine alga Phaeodactylum tricornutum.</title>
        <authorList>
            <person name="Chen Z.Jr."/>
            <person name="Lei X."/>
            <person name="Lai Q."/>
            <person name="Li Y."/>
            <person name="Zhang B."/>
            <person name="Zhang J."/>
            <person name="Zhang H."/>
            <person name="Yang L."/>
            <person name="Zheng W."/>
            <person name="Tian Y."/>
            <person name="Yu Z."/>
            <person name="Xu H.Jr."/>
            <person name="Zheng T."/>
        </authorList>
    </citation>
    <scope>NUCLEOTIDE SEQUENCE [LARGE SCALE GENOMIC DNA]</scope>
    <source>
        <strain evidence="1 2">KD52</strain>
    </source>
</reference>
<gene>
    <name evidence="1" type="ORF">IX84_14495</name>
</gene>
<organism evidence="1 2">
    <name type="scientific">Phaeodactylibacter xiamenensis</name>
    <dbReference type="NCBI Taxonomy" id="1524460"/>
    <lineage>
        <taxon>Bacteria</taxon>
        <taxon>Pseudomonadati</taxon>
        <taxon>Bacteroidota</taxon>
        <taxon>Saprospiria</taxon>
        <taxon>Saprospirales</taxon>
        <taxon>Haliscomenobacteraceae</taxon>
        <taxon>Phaeodactylibacter</taxon>
    </lineage>
</organism>
<name>A0A098S6Z3_9BACT</name>
<evidence type="ECO:0000313" key="2">
    <source>
        <dbReference type="Proteomes" id="UP000029736"/>
    </source>
</evidence>
<proteinExistence type="predicted"/>
<dbReference type="EMBL" id="JPOS01000035">
    <property type="protein sequence ID" value="KGE87428.1"/>
    <property type="molecule type" value="Genomic_DNA"/>
</dbReference>
<evidence type="ECO:0000313" key="1">
    <source>
        <dbReference type="EMBL" id="KGE87428.1"/>
    </source>
</evidence>
<accession>A0A098S6Z3</accession>